<dbReference type="Proteomes" id="UP000199518">
    <property type="component" value="Unassembled WGS sequence"/>
</dbReference>
<dbReference type="EMBL" id="FOQD01000011">
    <property type="protein sequence ID" value="SFI66848.1"/>
    <property type="molecule type" value="Genomic_DNA"/>
</dbReference>
<keyword evidence="3" id="KW-1185">Reference proteome</keyword>
<evidence type="ECO:0000313" key="3">
    <source>
        <dbReference type="Proteomes" id="UP000199518"/>
    </source>
</evidence>
<dbReference type="RefSeq" id="WP_092051560.1">
    <property type="nucleotide sequence ID" value="NZ_FOQD01000011.1"/>
</dbReference>
<keyword evidence="1" id="KW-0472">Membrane</keyword>
<keyword evidence="1" id="KW-1133">Transmembrane helix</keyword>
<proteinExistence type="predicted"/>
<keyword evidence="1" id="KW-0812">Transmembrane</keyword>
<name>A0A1I3K3G0_9PLAN</name>
<protein>
    <submittedName>
        <fullName evidence="2">Uncharacterized protein</fullName>
    </submittedName>
</protein>
<feature type="transmembrane region" description="Helical" evidence="1">
    <location>
        <begin position="63"/>
        <end position="86"/>
    </location>
</feature>
<sequence>MESLKHPGNYLLLALFLINAAVNWSALQVESSIQMAYVFLFPAPFLLCAGVLAAQLLSGQQLFLWRSVVVFLFGLFVATVCNVYFLTQIAGSV</sequence>
<reference evidence="3" key="1">
    <citation type="submission" date="2016-10" db="EMBL/GenBank/DDBJ databases">
        <authorList>
            <person name="Varghese N."/>
            <person name="Submissions S."/>
        </authorList>
    </citation>
    <scope>NUCLEOTIDE SEQUENCE [LARGE SCALE GENOMIC DNA]</scope>
    <source>
        <strain evidence="3">DSM 26348</strain>
    </source>
</reference>
<dbReference type="AlphaFoldDB" id="A0A1I3K3G0"/>
<gene>
    <name evidence="2" type="ORF">SAMN05421753_111101</name>
</gene>
<feature type="transmembrane region" description="Helical" evidence="1">
    <location>
        <begin position="6"/>
        <end position="24"/>
    </location>
</feature>
<feature type="transmembrane region" description="Helical" evidence="1">
    <location>
        <begin position="36"/>
        <end position="57"/>
    </location>
</feature>
<organism evidence="2 3">
    <name type="scientific">Planctomicrobium piriforme</name>
    <dbReference type="NCBI Taxonomy" id="1576369"/>
    <lineage>
        <taxon>Bacteria</taxon>
        <taxon>Pseudomonadati</taxon>
        <taxon>Planctomycetota</taxon>
        <taxon>Planctomycetia</taxon>
        <taxon>Planctomycetales</taxon>
        <taxon>Planctomycetaceae</taxon>
        <taxon>Planctomicrobium</taxon>
    </lineage>
</organism>
<accession>A0A1I3K3G0</accession>
<evidence type="ECO:0000256" key="1">
    <source>
        <dbReference type="SAM" id="Phobius"/>
    </source>
</evidence>
<evidence type="ECO:0000313" key="2">
    <source>
        <dbReference type="EMBL" id="SFI66848.1"/>
    </source>
</evidence>